<evidence type="ECO:0000256" key="2">
    <source>
        <dbReference type="PROSITE-ProRule" id="PRU00191"/>
    </source>
</evidence>
<dbReference type="CTD" id="20212889"/>
<feature type="region of interest" description="Disordered" evidence="3">
    <location>
        <begin position="626"/>
        <end position="695"/>
    </location>
</feature>
<dbReference type="eggNOG" id="KOG1930">
    <property type="taxonomic scope" value="Eukaryota"/>
</dbReference>
<dbReference type="RefSeq" id="XP_009028531.1">
    <property type="nucleotide sequence ID" value="XM_009030283.1"/>
</dbReference>
<evidence type="ECO:0000313" key="7">
    <source>
        <dbReference type="Proteomes" id="UP000015101"/>
    </source>
</evidence>
<gene>
    <name evidence="6" type="primary">20212889</name>
    <name evidence="5" type="ORF">HELRODRAFT_194106</name>
</gene>
<dbReference type="AlphaFoldDB" id="T1FVP3"/>
<dbReference type="PROSITE" id="PS50001">
    <property type="entry name" value="SH2"/>
    <property type="match status" value="1"/>
</dbReference>
<feature type="compositionally biased region" description="Acidic residues" evidence="3">
    <location>
        <begin position="776"/>
        <end position="785"/>
    </location>
</feature>
<evidence type="ECO:0000259" key="4">
    <source>
        <dbReference type="PROSITE" id="PS50001"/>
    </source>
</evidence>
<protein>
    <recommendedName>
        <fullName evidence="4">SH2 domain-containing protein</fullName>
    </recommendedName>
</protein>
<dbReference type="Proteomes" id="UP000015101">
    <property type="component" value="Unassembled WGS sequence"/>
</dbReference>
<dbReference type="EnsemblMetazoa" id="HelroT194106">
    <property type="protein sequence ID" value="HelroP194106"/>
    <property type="gene ID" value="HelroG194106"/>
</dbReference>
<feature type="region of interest" description="Disordered" evidence="3">
    <location>
        <begin position="223"/>
        <end position="253"/>
    </location>
</feature>
<sequence>MEYPLKFDFDPDQLDNLLDYILNECPQVVFQMLARNNSKKKKKEVNKICKNTKNNLDVGAKNGDTNSQDDNIGNSRDVNNVDETIISTTAKPPSTTTTSTSTATNNNSNKSHVKCLKSSTNINLAIAFDNKCSCIYAKENSMKREELDSNTTRDDVFVIHNVQPAEEKPIFIYNECIEGCTVKNPTVIDDIRTDKTDRKNAESLINNDDNKIIMSSVTNEIASTKNTSSVDDANNESQNDSKSTNVKCDNTDKTDIIDSQTDRKIPEYNVGMPMSNDGPDANMNLASTLLTSSTTSTTTFVTATTSGLTTPSPTTSLSSTTTSSLSSSTTTTSSSTTASSASAAISLTPTATTTTETIQTLSPTIEEVPSETIQFKCIHENIELISHGYLEKDLLNERVIIYDVKPEDDLDIKLICLNQTETETKNPKHLKVKMVKNDSIKRAKSLESHMNIDIIKREKKTSKDPKKIIKRISFAEDENNNIKTHTIPFPTKTKTILTDTKLPNNDICYPDDTDTNTNGSSTPTQENPLIPNRKHDQNDKNFPQNILRELEDELERLNDVMKGQCVDPGFHSKDRDKEISSSSSSLTTPITAIYSSNSSINSTRRVRNIRPSDKYADYLKETYDHLPHSKSKRAHSAVTSVHVSKLDERSKTLRPYDSLSSKSSSSAEIAIKPSINRQSADSDNNKNDDDVDDDVDDGTGSAIFCGAKREFFKGIKNWDILQSRSLLKDRMKKKSSKNLPHHHQQQQQQQQHQDHHQRHRPNQDHHHHHHRRRNDDGDDGDDDVEAASSNSSVETASYENDRSELSSLLMEEMDEALDIYLHEQNSTKTFDFGKSMSSYEKKSKKSTKYHVDSWYKPHISKTEAQEYLRNKPAGSFVIRNSNSFQRAYGLMLRVDQLSSRHSIENCNYASLKELVEEHTKVALSLPCKLIMPGVPAPPTLTCNVLYLCTEPVEHLAESAALAKALEQMNRKLNKYKDLSGTTVCNLMLSVDGGLVLTDSCRMWAWTDESNHKTNISKVFGIVTRTPQCNTDNVCHLFAELDFPADEIVDSVLQLIANLEHH</sequence>
<evidence type="ECO:0000313" key="5">
    <source>
        <dbReference type="EMBL" id="ESN93473.1"/>
    </source>
</evidence>
<evidence type="ECO:0000313" key="6">
    <source>
        <dbReference type="EnsemblMetazoa" id="HelroP194106"/>
    </source>
</evidence>
<feature type="compositionally biased region" description="Basic residues" evidence="3">
    <location>
        <begin position="730"/>
        <end position="744"/>
    </location>
</feature>
<feature type="region of interest" description="Disordered" evidence="3">
    <location>
        <begin position="304"/>
        <end position="343"/>
    </location>
</feature>
<accession>T1FVP3</accession>
<keyword evidence="1 2" id="KW-0727">SH2 domain</keyword>
<dbReference type="InParanoid" id="T1FVP3"/>
<dbReference type="Gene3D" id="2.30.29.30">
    <property type="entry name" value="Pleckstrin-homology domain (PH domain)/Phosphotyrosine-binding domain (PTB)"/>
    <property type="match status" value="1"/>
</dbReference>
<feature type="region of interest" description="Disordered" evidence="3">
    <location>
        <begin position="730"/>
        <end position="802"/>
    </location>
</feature>
<dbReference type="KEGG" id="hro:HELRODRAFT_194106"/>
<dbReference type="OrthoDB" id="6273691at2759"/>
<dbReference type="EMBL" id="KB097612">
    <property type="protein sequence ID" value="ESN93473.1"/>
    <property type="molecule type" value="Genomic_DNA"/>
</dbReference>
<dbReference type="SUPFAM" id="SSF55550">
    <property type="entry name" value="SH2 domain"/>
    <property type="match status" value="1"/>
</dbReference>
<feature type="compositionally biased region" description="Basic residues" evidence="3">
    <location>
        <begin position="755"/>
        <end position="772"/>
    </location>
</feature>
<dbReference type="Gene3D" id="3.30.505.10">
    <property type="entry name" value="SH2 domain"/>
    <property type="match status" value="1"/>
</dbReference>
<feature type="compositionally biased region" description="Polar residues" evidence="3">
    <location>
        <begin position="787"/>
        <end position="798"/>
    </location>
</feature>
<feature type="region of interest" description="Disordered" evidence="3">
    <location>
        <begin position="88"/>
        <end position="109"/>
    </location>
</feature>
<dbReference type="InterPro" id="IPR011993">
    <property type="entry name" value="PH-like_dom_sf"/>
</dbReference>
<feature type="compositionally biased region" description="Basic and acidic residues" evidence="3">
    <location>
        <begin position="570"/>
        <end position="579"/>
    </location>
</feature>
<keyword evidence="7" id="KW-1185">Reference proteome</keyword>
<reference evidence="5 7" key="2">
    <citation type="journal article" date="2013" name="Nature">
        <title>Insights into bilaterian evolution from three spiralian genomes.</title>
        <authorList>
            <person name="Simakov O."/>
            <person name="Marletaz F."/>
            <person name="Cho S.J."/>
            <person name="Edsinger-Gonzales E."/>
            <person name="Havlak P."/>
            <person name="Hellsten U."/>
            <person name="Kuo D.H."/>
            <person name="Larsson T."/>
            <person name="Lv J."/>
            <person name="Arendt D."/>
            <person name="Savage R."/>
            <person name="Osoegawa K."/>
            <person name="de Jong P."/>
            <person name="Grimwood J."/>
            <person name="Chapman J.A."/>
            <person name="Shapiro H."/>
            <person name="Aerts A."/>
            <person name="Otillar R.P."/>
            <person name="Terry A.Y."/>
            <person name="Boore J.L."/>
            <person name="Grigoriev I.V."/>
            <person name="Lindberg D.R."/>
            <person name="Seaver E.C."/>
            <person name="Weisblat D.A."/>
            <person name="Putnam N.H."/>
            <person name="Rokhsar D.S."/>
        </authorList>
    </citation>
    <scope>NUCLEOTIDE SEQUENCE</scope>
</reference>
<dbReference type="STRING" id="6412.T1FVP3"/>
<feature type="compositionally biased region" description="Low complexity" evidence="3">
    <location>
        <begin position="515"/>
        <end position="524"/>
    </location>
</feature>
<feature type="compositionally biased region" description="Polar residues" evidence="3">
    <location>
        <begin position="223"/>
        <end position="248"/>
    </location>
</feature>
<dbReference type="SMART" id="SM00252">
    <property type="entry name" value="SH2"/>
    <property type="match status" value="1"/>
</dbReference>
<dbReference type="GeneID" id="20212889"/>
<evidence type="ECO:0000256" key="1">
    <source>
        <dbReference type="ARBA" id="ARBA00022999"/>
    </source>
</evidence>
<evidence type="ECO:0000256" key="3">
    <source>
        <dbReference type="SAM" id="MobiDB-lite"/>
    </source>
</evidence>
<dbReference type="GO" id="GO:0005925">
    <property type="term" value="C:focal adhesion"/>
    <property type="evidence" value="ECO:0000318"/>
    <property type="project" value="GO_Central"/>
</dbReference>
<feature type="region of interest" description="Disordered" evidence="3">
    <location>
        <begin position="564"/>
        <end position="585"/>
    </location>
</feature>
<dbReference type="PANTHER" id="PTHR45734:SF10">
    <property type="entry name" value="BLISTERY, ISOFORM A"/>
    <property type="match status" value="1"/>
</dbReference>
<dbReference type="InterPro" id="IPR000980">
    <property type="entry name" value="SH2"/>
</dbReference>
<dbReference type="SUPFAM" id="SSF50729">
    <property type="entry name" value="PH domain-like"/>
    <property type="match status" value="1"/>
</dbReference>
<dbReference type="InterPro" id="IPR051484">
    <property type="entry name" value="Tensin_PTEN_phosphatase"/>
</dbReference>
<dbReference type="PANTHER" id="PTHR45734">
    <property type="entry name" value="TENSIN"/>
    <property type="match status" value="1"/>
</dbReference>
<dbReference type="InterPro" id="IPR036860">
    <property type="entry name" value="SH2_dom_sf"/>
</dbReference>
<reference evidence="6" key="3">
    <citation type="submission" date="2015-06" db="UniProtKB">
        <authorList>
            <consortium name="EnsemblMetazoa"/>
        </authorList>
    </citation>
    <scope>IDENTIFICATION</scope>
</reference>
<feature type="region of interest" description="Disordered" evidence="3">
    <location>
        <begin position="501"/>
        <end position="541"/>
    </location>
</feature>
<reference evidence="7" key="1">
    <citation type="submission" date="2012-12" db="EMBL/GenBank/DDBJ databases">
        <authorList>
            <person name="Hellsten U."/>
            <person name="Grimwood J."/>
            <person name="Chapman J.A."/>
            <person name="Shapiro H."/>
            <person name="Aerts A."/>
            <person name="Otillar R.P."/>
            <person name="Terry A.Y."/>
            <person name="Boore J.L."/>
            <person name="Simakov O."/>
            <person name="Marletaz F."/>
            <person name="Cho S.-J."/>
            <person name="Edsinger-Gonzales E."/>
            <person name="Havlak P."/>
            <person name="Kuo D.-H."/>
            <person name="Larsson T."/>
            <person name="Lv J."/>
            <person name="Arendt D."/>
            <person name="Savage R."/>
            <person name="Osoegawa K."/>
            <person name="de Jong P."/>
            <person name="Lindberg D.R."/>
            <person name="Seaver E.C."/>
            <person name="Weisblat D.A."/>
            <person name="Putnam N.H."/>
            <person name="Grigoriev I.V."/>
            <person name="Rokhsar D.S."/>
        </authorList>
    </citation>
    <scope>NUCLEOTIDE SEQUENCE</scope>
</reference>
<dbReference type="EMBL" id="AMQM01007434">
    <property type="status" value="NOT_ANNOTATED_CDS"/>
    <property type="molecule type" value="Genomic_DNA"/>
</dbReference>
<dbReference type="SUPFAM" id="SSF64518">
    <property type="entry name" value="Phase 1 flagellin"/>
    <property type="match status" value="1"/>
</dbReference>
<name>T1FVP3_HELRO</name>
<organism evidence="6 7">
    <name type="scientific">Helobdella robusta</name>
    <name type="common">Californian leech</name>
    <dbReference type="NCBI Taxonomy" id="6412"/>
    <lineage>
        <taxon>Eukaryota</taxon>
        <taxon>Metazoa</taxon>
        <taxon>Spiralia</taxon>
        <taxon>Lophotrochozoa</taxon>
        <taxon>Annelida</taxon>
        <taxon>Clitellata</taxon>
        <taxon>Hirudinea</taxon>
        <taxon>Rhynchobdellida</taxon>
        <taxon>Glossiphoniidae</taxon>
        <taxon>Helobdella</taxon>
    </lineage>
</organism>
<proteinExistence type="predicted"/>
<dbReference type="Pfam" id="PF00017">
    <property type="entry name" value="SH2"/>
    <property type="match status" value="1"/>
</dbReference>
<dbReference type="HOGENOM" id="CLU_289226_0_0_1"/>
<feature type="domain" description="SH2" evidence="4">
    <location>
        <begin position="854"/>
        <end position="901"/>
    </location>
</feature>